<dbReference type="EMBL" id="OR343188">
    <property type="protein sequence ID" value="WNL49584.1"/>
    <property type="molecule type" value="Genomic_DNA"/>
</dbReference>
<gene>
    <name evidence="1" type="ORF">MarFTMF_068</name>
</gene>
<proteinExistence type="predicted"/>
<evidence type="ECO:0000313" key="1">
    <source>
        <dbReference type="EMBL" id="WNL49584.1"/>
    </source>
</evidence>
<organism evidence="1">
    <name type="scientific">Marseillevirus sp</name>
    <dbReference type="NCBI Taxonomy" id="2809551"/>
    <lineage>
        <taxon>Viruses</taxon>
        <taxon>Varidnaviria</taxon>
        <taxon>Bamfordvirae</taxon>
        <taxon>Nucleocytoviricota</taxon>
        <taxon>Megaviricetes</taxon>
        <taxon>Pimascovirales</taxon>
        <taxon>Pimascovirales incertae sedis</taxon>
        <taxon>Marseilleviridae</taxon>
        <taxon>Marseillevirus</taxon>
    </lineage>
</organism>
<accession>A0AA96EN57</accession>
<name>A0AA96EN57_9VIRU</name>
<protein>
    <submittedName>
        <fullName evidence="1">Uncharacterized protein</fullName>
    </submittedName>
</protein>
<sequence length="156" mass="18385">MESEILSIIEGYLSEERLLGGGDYEVSIHHTVTPMEGHDPIRDIYIQIFLKKGREELCAWSENLIDGEVLFYVDGDFRKKRRCIDFIKLAIDNNRHLYAFQMDRLRGVMKENSLLSQKNKELFEHNEKLRAKNREFRYAPGANGFLKTREHFMGLM</sequence>
<reference evidence="1" key="1">
    <citation type="submission" date="2023-07" db="EMBL/GenBank/DDBJ databases">
        <authorList>
            <person name="Xia Y."/>
        </authorList>
    </citation>
    <scope>NUCLEOTIDE SEQUENCE</scope>
    <source>
        <strain evidence="1">F</strain>
    </source>
</reference>